<dbReference type="EMBL" id="FNGS01000005">
    <property type="protein sequence ID" value="SDM25387.1"/>
    <property type="molecule type" value="Genomic_DNA"/>
</dbReference>
<dbReference type="Pfam" id="PF11138">
    <property type="entry name" value="DUF2911"/>
    <property type="match status" value="1"/>
</dbReference>
<keyword evidence="3" id="KW-1185">Reference proteome</keyword>
<dbReference type="InterPro" id="IPR021314">
    <property type="entry name" value="DUF2911"/>
</dbReference>
<keyword evidence="1" id="KW-0732">Signal</keyword>
<evidence type="ECO:0000256" key="1">
    <source>
        <dbReference type="SAM" id="SignalP"/>
    </source>
</evidence>
<name>A0A1G9RQZ1_9BACT</name>
<dbReference type="STRING" id="563176.SAMN04488090_2992"/>
<evidence type="ECO:0008006" key="4">
    <source>
        <dbReference type="Google" id="ProtNLM"/>
    </source>
</evidence>
<organism evidence="2 3">
    <name type="scientific">Siphonobacter aquaeclarae</name>
    <dbReference type="NCBI Taxonomy" id="563176"/>
    <lineage>
        <taxon>Bacteria</taxon>
        <taxon>Pseudomonadati</taxon>
        <taxon>Bacteroidota</taxon>
        <taxon>Cytophagia</taxon>
        <taxon>Cytophagales</taxon>
        <taxon>Cytophagaceae</taxon>
        <taxon>Siphonobacter</taxon>
    </lineage>
</organism>
<proteinExistence type="predicted"/>
<protein>
    <recommendedName>
        <fullName evidence="4">DUF2911 domain-containing protein</fullName>
    </recommendedName>
</protein>
<accession>A0A1G9RQZ1</accession>
<dbReference type="Proteomes" id="UP000198901">
    <property type="component" value="Unassembled WGS sequence"/>
</dbReference>
<evidence type="ECO:0000313" key="3">
    <source>
        <dbReference type="Proteomes" id="UP000198901"/>
    </source>
</evidence>
<gene>
    <name evidence="2" type="ORF">SAMN04488090_2992</name>
</gene>
<reference evidence="2 3" key="1">
    <citation type="submission" date="2016-10" db="EMBL/GenBank/DDBJ databases">
        <authorList>
            <person name="de Groot N.N."/>
        </authorList>
    </citation>
    <scope>NUCLEOTIDE SEQUENCE [LARGE SCALE GENOMIC DNA]</scope>
    <source>
        <strain evidence="2 3">DSM 21668</strain>
    </source>
</reference>
<dbReference type="AlphaFoldDB" id="A0A1G9RQZ1"/>
<dbReference type="RefSeq" id="WP_093203788.1">
    <property type="nucleotide sequence ID" value="NZ_FNGS01000005.1"/>
</dbReference>
<feature type="chain" id="PRO_5011523951" description="DUF2911 domain-containing protein" evidence="1">
    <location>
        <begin position="20"/>
        <end position="185"/>
    </location>
</feature>
<sequence>MKLRICSALFCLISLQALAQTDSVATARDTVRAQFRPSPVALAFYKTDNCYLKLTYGQPLKKGRVIFGNLEPYGKIWRTGANEATELTLTRDVRFAGKPVRQGTYAVFTIPNEKTWTIILNTELGQWGAFHYQPEKDYLRVDVPVETNTQVYEALTFRFEETETGADLSLMWDTVKVVIPLAFTK</sequence>
<evidence type="ECO:0000313" key="2">
    <source>
        <dbReference type="EMBL" id="SDM25387.1"/>
    </source>
</evidence>
<feature type="signal peptide" evidence="1">
    <location>
        <begin position="1"/>
        <end position="19"/>
    </location>
</feature>
<dbReference type="OrthoDB" id="195456at2"/>